<dbReference type="AlphaFoldDB" id="A0A8R1IJ29"/>
<dbReference type="EnsemblMetazoa" id="CJA37252.1">
    <property type="protein sequence ID" value="CJA37252.1"/>
    <property type="gene ID" value="WBGene00213099"/>
</dbReference>
<organism evidence="1 2">
    <name type="scientific">Caenorhabditis japonica</name>
    <dbReference type="NCBI Taxonomy" id="281687"/>
    <lineage>
        <taxon>Eukaryota</taxon>
        <taxon>Metazoa</taxon>
        <taxon>Ecdysozoa</taxon>
        <taxon>Nematoda</taxon>
        <taxon>Chromadorea</taxon>
        <taxon>Rhabditida</taxon>
        <taxon>Rhabditina</taxon>
        <taxon>Rhabditomorpha</taxon>
        <taxon>Rhabditoidea</taxon>
        <taxon>Rhabditidae</taxon>
        <taxon>Peloderinae</taxon>
        <taxon>Caenorhabditis</taxon>
    </lineage>
</organism>
<dbReference type="Proteomes" id="UP000005237">
    <property type="component" value="Unassembled WGS sequence"/>
</dbReference>
<evidence type="ECO:0000313" key="1">
    <source>
        <dbReference type="EnsemblMetazoa" id="CJA37252.1"/>
    </source>
</evidence>
<evidence type="ECO:0000313" key="2">
    <source>
        <dbReference type="Proteomes" id="UP000005237"/>
    </source>
</evidence>
<reference evidence="1" key="2">
    <citation type="submission" date="2022-06" db="UniProtKB">
        <authorList>
            <consortium name="EnsemblMetazoa"/>
        </authorList>
    </citation>
    <scope>IDENTIFICATION</scope>
    <source>
        <strain evidence="1">DF5081</strain>
    </source>
</reference>
<proteinExistence type="predicted"/>
<reference evidence="2" key="1">
    <citation type="submission" date="2010-08" db="EMBL/GenBank/DDBJ databases">
        <authorList>
            <consortium name="Caenorhabditis japonica Sequencing Consortium"/>
            <person name="Wilson R.K."/>
        </authorList>
    </citation>
    <scope>NUCLEOTIDE SEQUENCE [LARGE SCALE GENOMIC DNA]</scope>
    <source>
        <strain evidence="2">DF5081</strain>
    </source>
</reference>
<sequence length="130" mass="14526">MVPFNDVHDDGDHDELHAVRGGEHHGVVDVLHDAHHDVAVPRDAGRGDEHRGALEVRGVDHDDRRDDLRGSRHLVRVGGGGKTWFSENKAVWEEELNVIGNTSASNLLKALVTHLLSEHLNKQEIVFKFE</sequence>
<name>A0A8R1IJ29_CAEJA</name>
<protein>
    <submittedName>
        <fullName evidence="1">Uncharacterized protein</fullName>
    </submittedName>
</protein>
<accession>A0A8R1IJ29</accession>
<keyword evidence="2" id="KW-1185">Reference proteome</keyword>